<dbReference type="InterPro" id="IPR050124">
    <property type="entry name" value="tRNA_CCA-adding_enzyme"/>
</dbReference>
<dbReference type="SUPFAM" id="SSF81301">
    <property type="entry name" value="Nucleotidyltransferase"/>
    <property type="match status" value="1"/>
</dbReference>
<keyword evidence="5" id="KW-0479">Metal-binding</keyword>
<organism evidence="12">
    <name type="scientific">uncultured bacterium HF130_01F24</name>
    <dbReference type="NCBI Taxonomy" id="710814"/>
    <lineage>
        <taxon>Bacteria</taxon>
        <taxon>environmental samples</taxon>
    </lineage>
</organism>
<dbReference type="PROSITE" id="PS51831">
    <property type="entry name" value="HD"/>
    <property type="match status" value="1"/>
</dbReference>
<dbReference type="GO" id="GO:0005524">
    <property type="term" value="F:ATP binding"/>
    <property type="evidence" value="ECO:0007669"/>
    <property type="project" value="UniProtKB-KW"/>
</dbReference>
<dbReference type="PANTHER" id="PTHR47545">
    <property type="entry name" value="MULTIFUNCTIONAL CCA PROTEIN"/>
    <property type="match status" value="1"/>
</dbReference>
<dbReference type="Pfam" id="PF12627">
    <property type="entry name" value="PolyA_pol_RNAbd"/>
    <property type="match status" value="1"/>
</dbReference>
<evidence type="ECO:0000256" key="8">
    <source>
        <dbReference type="ARBA" id="ARBA00022840"/>
    </source>
</evidence>
<evidence type="ECO:0000256" key="2">
    <source>
        <dbReference type="ARBA" id="ARBA00022679"/>
    </source>
</evidence>
<feature type="domain" description="HD" evidence="11">
    <location>
        <begin position="228"/>
        <end position="329"/>
    </location>
</feature>
<keyword evidence="3" id="KW-0819">tRNA processing</keyword>
<sequence>MKTYLVGGAVRDRLLGVQTKDRDWVVVGASPSSMAELGYRQVGKDFPVFLHPDTKEEYALARTERKTGVGHTAFDFNISSKVTLEEDLERRDLTINAIAEDHDGNLIDPFGGLSDIKNKLLRHVSEAFIEDPLRVLRVARFYAKLAPFGFNISPDTLKLMSDVSHSSELNTLSAERIWQEFNAALATPSPEKFVSTLRKCGALKAILPELDALFRVPQPKEHPSELNTGMQALMSLQVSSGLSKETSVRYASLMHDVGRGLTNQPSGSSHSDHRALGLELLSKTTKRLCVPNEHSSLAALVCEHSIKMQALDKLSADELLSLIESLDAIRRPERFKKFMTVCEATTRARTGLENLKYVHAKFLSQIIEIISEVDVKALLHSRPEKDPRDLLRQHRLDLITTFVTNSRKSV</sequence>
<dbReference type="Gene3D" id="1.10.3090.10">
    <property type="entry name" value="cca-adding enzyme, domain 2"/>
    <property type="match status" value="1"/>
</dbReference>
<dbReference type="GO" id="GO:0003723">
    <property type="term" value="F:RNA binding"/>
    <property type="evidence" value="ECO:0007669"/>
    <property type="project" value="UniProtKB-KW"/>
</dbReference>
<dbReference type="InterPro" id="IPR012006">
    <property type="entry name" value="CCA_bact"/>
</dbReference>
<evidence type="ECO:0000256" key="9">
    <source>
        <dbReference type="ARBA" id="ARBA00022842"/>
    </source>
</evidence>
<name>E0XPJ3_9BACT</name>
<evidence type="ECO:0000256" key="10">
    <source>
        <dbReference type="ARBA" id="ARBA00022884"/>
    </source>
</evidence>
<dbReference type="Pfam" id="PF01743">
    <property type="entry name" value="PolyA_pol"/>
    <property type="match status" value="1"/>
</dbReference>
<keyword evidence="6" id="KW-0547">Nucleotide-binding</keyword>
<proteinExistence type="inferred from homology"/>
<accession>E0XPJ3</accession>
<dbReference type="GO" id="GO:0046872">
    <property type="term" value="F:metal ion binding"/>
    <property type="evidence" value="ECO:0007669"/>
    <property type="project" value="UniProtKB-KW"/>
</dbReference>
<reference evidence="12" key="1">
    <citation type="journal article" date="2011" name="Environ. Microbiol.">
        <title>Time-series analyses of Monterey Bay coastal microbial picoplankton using a 'genome proxy' microarray.</title>
        <authorList>
            <person name="Rich V.I."/>
            <person name="Pham V.D."/>
            <person name="Eppley J."/>
            <person name="Shi Y."/>
            <person name="DeLong E.F."/>
        </authorList>
    </citation>
    <scope>NUCLEOTIDE SEQUENCE</scope>
</reference>
<comment type="cofactor">
    <cofactor evidence="1">
        <name>Mg(2+)</name>
        <dbReference type="ChEBI" id="CHEBI:18420"/>
    </cofactor>
</comment>
<evidence type="ECO:0000256" key="6">
    <source>
        <dbReference type="ARBA" id="ARBA00022741"/>
    </source>
</evidence>
<dbReference type="GO" id="GO:0042245">
    <property type="term" value="P:RNA repair"/>
    <property type="evidence" value="ECO:0007669"/>
    <property type="project" value="UniProtKB-KW"/>
</dbReference>
<dbReference type="HAMAP" id="MF_01262">
    <property type="entry name" value="CCA_bact_type2"/>
    <property type="match status" value="1"/>
</dbReference>
<dbReference type="SUPFAM" id="SSF81891">
    <property type="entry name" value="Poly A polymerase C-terminal region-like"/>
    <property type="match status" value="1"/>
</dbReference>
<dbReference type="InterPro" id="IPR032828">
    <property type="entry name" value="PolyA_RNA-bd"/>
</dbReference>
<dbReference type="CDD" id="cd05398">
    <property type="entry name" value="NT_ClassII-CCAase"/>
    <property type="match status" value="1"/>
</dbReference>
<evidence type="ECO:0000313" key="12">
    <source>
        <dbReference type="EMBL" id="ADI16334.1"/>
    </source>
</evidence>
<evidence type="ECO:0000256" key="4">
    <source>
        <dbReference type="ARBA" id="ARBA00022695"/>
    </source>
</evidence>
<keyword evidence="2 12" id="KW-0808">Transferase</keyword>
<evidence type="ECO:0000256" key="3">
    <source>
        <dbReference type="ARBA" id="ARBA00022694"/>
    </source>
</evidence>
<evidence type="ECO:0000259" key="11">
    <source>
        <dbReference type="PROSITE" id="PS51831"/>
    </source>
</evidence>
<keyword evidence="7" id="KW-0692">RNA repair</keyword>
<evidence type="ECO:0000256" key="1">
    <source>
        <dbReference type="ARBA" id="ARBA00001946"/>
    </source>
</evidence>
<dbReference type="EMBL" id="GU474835">
    <property type="protein sequence ID" value="ADI16334.1"/>
    <property type="molecule type" value="Genomic_DNA"/>
</dbReference>
<evidence type="ECO:0000256" key="7">
    <source>
        <dbReference type="ARBA" id="ARBA00022800"/>
    </source>
</evidence>
<dbReference type="InterPro" id="IPR002646">
    <property type="entry name" value="PolA_pol_head_dom"/>
</dbReference>
<dbReference type="Gene3D" id="3.30.460.10">
    <property type="entry name" value="Beta Polymerase, domain 2"/>
    <property type="match status" value="1"/>
</dbReference>
<dbReference type="PIRSF" id="PIRSF000813">
    <property type="entry name" value="CCA_bact"/>
    <property type="match status" value="1"/>
</dbReference>
<dbReference type="PANTHER" id="PTHR47545:SF1">
    <property type="entry name" value="MULTIFUNCTIONAL CCA PROTEIN"/>
    <property type="match status" value="1"/>
</dbReference>
<dbReference type="GO" id="GO:0001680">
    <property type="term" value="P:tRNA 3'-terminal CCA addition"/>
    <property type="evidence" value="ECO:0007669"/>
    <property type="project" value="InterPro"/>
</dbReference>
<dbReference type="InterPro" id="IPR043519">
    <property type="entry name" value="NT_sf"/>
</dbReference>
<keyword evidence="4" id="KW-0548">Nucleotidyltransferase</keyword>
<keyword evidence="10" id="KW-0694">RNA-binding</keyword>
<keyword evidence="9" id="KW-0460">Magnesium</keyword>
<dbReference type="GO" id="GO:0004810">
    <property type="term" value="F:CCA tRNA nucleotidyltransferase activity"/>
    <property type="evidence" value="ECO:0007669"/>
    <property type="project" value="InterPro"/>
</dbReference>
<dbReference type="AlphaFoldDB" id="E0XPJ3"/>
<dbReference type="InterPro" id="IPR006674">
    <property type="entry name" value="HD_domain"/>
</dbReference>
<evidence type="ECO:0000256" key="5">
    <source>
        <dbReference type="ARBA" id="ARBA00022723"/>
    </source>
</evidence>
<keyword evidence="8" id="KW-0067">ATP-binding</keyword>
<protein>
    <submittedName>
        <fullName evidence="12">tRNA nucleotidyltransferase/poly(A) polymerase</fullName>
    </submittedName>
</protein>
<dbReference type="NCBIfam" id="NF008137">
    <property type="entry name" value="PRK10885.1"/>
    <property type="match status" value="1"/>
</dbReference>